<dbReference type="AlphaFoldDB" id="A0A9X2KV87"/>
<organism evidence="1 2">
    <name type="scientific">Gilvimarinus xylanilyticus</name>
    <dbReference type="NCBI Taxonomy" id="2944139"/>
    <lineage>
        <taxon>Bacteria</taxon>
        <taxon>Pseudomonadati</taxon>
        <taxon>Pseudomonadota</taxon>
        <taxon>Gammaproteobacteria</taxon>
        <taxon>Cellvibrionales</taxon>
        <taxon>Cellvibrionaceae</taxon>
        <taxon>Gilvimarinus</taxon>
    </lineage>
</organism>
<sequence length="234" mass="26492">MTLQPIADELWIIDGPAVSFFGMPYTTRTTIARLPNGSLWVHSPGEINDALAEQLDALGQVCYLIAPNKIHHLFIEHWQKRYPAAESFAAPGLREKRPDLTFSGDLLDTPHTSWAPTLDQLIFVGSPVMQEVVFFHTPSRTLILTDLIENFAPDYFTGVKALAAKATGIVAPNGKMPLDWRLSFWRGKDQARRCLAMILAWQPERIVISHGECVFENAQDFLRRSFAWLKLEKF</sequence>
<reference evidence="1" key="1">
    <citation type="submission" date="2022-05" db="EMBL/GenBank/DDBJ databases">
        <authorList>
            <person name="Sun H.-N."/>
        </authorList>
    </citation>
    <scope>NUCLEOTIDE SEQUENCE</scope>
    <source>
        <strain evidence="1">HB14</strain>
    </source>
</reference>
<dbReference type="InterPro" id="IPR025638">
    <property type="entry name" value="DUF4336"/>
</dbReference>
<dbReference type="PANTHER" id="PTHR33835:SF1">
    <property type="entry name" value="METALLO-BETA-LACTAMASE DOMAIN-CONTAINING PROTEIN"/>
    <property type="match status" value="1"/>
</dbReference>
<name>A0A9X2KV87_9GAMM</name>
<evidence type="ECO:0000313" key="2">
    <source>
        <dbReference type="Proteomes" id="UP001139319"/>
    </source>
</evidence>
<evidence type="ECO:0000313" key="1">
    <source>
        <dbReference type="EMBL" id="MCP8897810.1"/>
    </source>
</evidence>
<accession>A0A9X2KV87</accession>
<dbReference type="Pfam" id="PF14234">
    <property type="entry name" value="DUF4336"/>
    <property type="match status" value="1"/>
</dbReference>
<proteinExistence type="predicted"/>
<protein>
    <submittedName>
        <fullName evidence="1">DUF4336 domain-containing protein</fullName>
    </submittedName>
</protein>
<dbReference type="InterPro" id="IPR036866">
    <property type="entry name" value="RibonucZ/Hydroxyglut_hydro"/>
</dbReference>
<reference evidence="1" key="2">
    <citation type="submission" date="2023-01" db="EMBL/GenBank/DDBJ databases">
        <title>Gilvimarinus xylanilyticus HB14 isolated from Caulerpa lentillifera aquaculture base in Hainan, China.</title>
        <authorList>
            <person name="Zhang Y.-J."/>
        </authorList>
    </citation>
    <scope>NUCLEOTIDE SEQUENCE</scope>
    <source>
        <strain evidence="1">HB14</strain>
    </source>
</reference>
<dbReference type="RefSeq" id="WP_253966109.1">
    <property type="nucleotide sequence ID" value="NZ_JAMFTH010000001.1"/>
</dbReference>
<dbReference type="SUPFAM" id="SSF56281">
    <property type="entry name" value="Metallo-hydrolase/oxidoreductase"/>
    <property type="match status" value="1"/>
</dbReference>
<comment type="caution">
    <text evidence="1">The sequence shown here is derived from an EMBL/GenBank/DDBJ whole genome shotgun (WGS) entry which is preliminary data.</text>
</comment>
<dbReference type="PANTHER" id="PTHR33835">
    <property type="entry name" value="YALI0C07656P"/>
    <property type="match status" value="1"/>
</dbReference>
<keyword evidence="2" id="KW-1185">Reference proteome</keyword>
<gene>
    <name evidence="1" type="ORF">M6D89_00705</name>
</gene>
<dbReference type="Proteomes" id="UP001139319">
    <property type="component" value="Unassembled WGS sequence"/>
</dbReference>
<dbReference type="EMBL" id="JAMFTH010000001">
    <property type="protein sequence ID" value="MCP8897810.1"/>
    <property type="molecule type" value="Genomic_DNA"/>
</dbReference>